<dbReference type="Gene3D" id="3.20.20.30">
    <property type="entry name" value="Luciferase-like domain"/>
    <property type="match status" value="1"/>
</dbReference>
<dbReference type="GO" id="GO:0004497">
    <property type="term" value="F:monooxygenase activity"/>
    <property type="evidence" value="ECO:0007669"/>
    <property type="project" value="UniProtKB-KW"/>
</dbReference>
<gene>
    <name evidence="4" type="ORF">SAMN04487991_3876</name>
</gene>
<dbReference type="STRING" id="588602.SAMN04487991_3876"/>
<evidence type="ECO:0000259" key="3">
    <source>
        <dbReference type="Pfam" id="PF00296"/>
    </source>
</evidence>
<dbReference type="PANTHER" id="PTHR30137">
    <property type="entry name" value="LUCIFERASE-LIKE MONOOXYGENASE"/>
    <property type="match status" value="1"/>
</dbReference>
<keyword evidence="5" id="KW-1185">Reference proteome</keyword>
<dbReference type="Proteomes" id="UP000199630">
    <property type="component" value="Unassembled WGS sequence"/>
</dbReference>
<dbReference type="InterPro" id="IPR011251">
    <property type="entry name" value="Luciferase-like_dom"/>
</dbReference>
<evidence type="ECO:0000313" key="4">
    <source>
        <dbReference type="EMBL" id="SFK11667.1"/>
    </source>
</evidence>
<dbReference type="RefSeq" id="WP_090062657.1">
    <property type="nucleotide sequence ID" value="NZ_FORH01000009.1"/>
</dbReference>
<organism evidence="4 5">
    <name type="scientific">Celeribacter neptunius</name>
    <dbReference type="NCBI Taxonomy" id="588602"/>
    <lineage>
        <taxon>Bacteria</taxon>
        <taxon>Pseudomonadati</taxon>
        <taxon>Pseudomonadota</taxon>
        <taxon>Alphaproteobacteria</taxon>
        <taxon>Rhodobacterales</taxon>
        <taxon>Roseobacteraceae</taxon>
        <taxon>Celeribacter</taxon>
    </lineage>
</organism>
<dbReference type="EMBL" id="FORH01000009">
    <property type="protein sequence ID" value="SFK11667.1"/>
    <property type="molecule type" value="Genomic_DNA"/>
</dbReference>
<dbReference type="AlphaFoldDB" id="A0A1I3WXJ0"/>
<keyword evidence="2" id="KW-0503">Monooxygenase</keyword>
<evidence type="ECO:0000256" key="2">
    <source>
        <dbReference type="ARBA" id="ARBA00023033"/>
    </source>
</evidence>
<protein>
    <submittedName>
        <fullName evidence="4">Probable oxidoreductase, LLM family</fullName>
    </submittedName>
</protein>
<dbReference type="GO" id="GO:0005829">
    <property type="term" value="C:cytosol"/>
    <property type="evidence" value="ECO:0007669"/>
    <property type="project" value="TreeGrafter"/>
</dbReference>
<dbReference type="NCBIfam" id="TIGR03858">
    <property type="entry name" value="LLM_2I7G"/>
    <property type="match status" value="1"/>
</dbReference>
<accession>A0A1I3WXJ0</accession>
<dbReference type="SUPFAM" id="SSF51679">
    <property type="entry name" value="Bacterial luciferase-like"/>
    <property type="match status" value="1"/>
</dbReference>
<name>A0A1I3WXJ0_9RHOB</name>
<dbReference type="InterPro" id="IPR036661">
    <property type="entry name" value="Luciferase-like_sf"/>
</dbReference>
<keyword evidence="1" id="KW-0560">Oxidoreductase</keyword>
<evidence type="ECO:0000313" key="5">
    <source>
        <dbReference type="Proteomes" id="UP000199630"/>
    </source>
</evidence>
<sequence>MALEFGVDTFGDVTWDENGNDLPQGQVIRNVVAEGVLADQVGLDVFGLGEHHRPDFAVSAIEPVLAAIAAQTSRIKLTSAVTVLSSDDPIRVFQRFSTLQAISKGRAEITLGRGSFTESFPLFGFDLSDYEMLFEEKFDLFKRLTTEDKVSWSGRHRTPLKNQVVYPRPESPIPVWIGVGGTPESVVRAATNDISMALAIIGGSPARFKPFADLYRDVRSKMGAPMLPLGAHSPGHIASTDAEARDRYFEGYRIMHQRIGRSRGWPPLSREAFEHEVENGALFVGSPETVAQKIAATVSVLGLDRFDLKYSAGPVSHEGIMDTIRLYGEEVAPRVREILTEG</sequence>
<reference evidence="5" key="1">
    <citation type="submission" date="2016-10" db="EMBL/GenBank/DDBJ databases">
        <authorList>
            <person name="Varghese N."/>
            <person name="Submissions S."/>
        </authorList>
    </citation>
    <scope>NUCLEOTIDE SEQUENCE [LARGE SCALE GENOMIC DNA]</scope>
    <source>
        <strain evidence="5">DSM 26471</strain>
    </source>
</reference>
<proteinExistence type="predicted"/>
<dbReference type="InterPro" id="IPR022290">
    <property type="entry name" value="LLM_Atu2307-like"/>
</dbReference>
<dbReference type="InterPro" id="IPR050766">
    <property type="entry name" value="Bact_Lucif_Oxidored"/>
</dbReference>
<dbReference type="GO" id="GO:0016705">
    <property type="term" value="F:oxidoreductase activity, acting on paired donors, with incorporation or reduction of molecular oxygen"/>
    <property type="evidence" value="ECO:0007669"/>
    <property type="project" value="InterPro"/>
</dbReference>
<dbReference type="OrthoDB" id="9803968at2"/>
<dbReference type="Pfam" id="PF00296">
    <property type="entry name" value="Bac_luciferase"/>
    <property type="match status" value="1"/>
</dbReference>
<feature type="domain" description="Luciferase-like" evidence="3">
    <location>
        <begin position="13"/>
        <end position="299"/>
    </location>
</feature>
<dbReference type="PANTHER" id="PTHR30137:SF8">
    <property type="entry name" value="BLR5498 PROTEIN"/>
    <property type="match status" value="1"/>
</dbReference>
<evidence type="ECO:0000256" key="1">
    <source>
        <dbReference type="ARBA" id="ARBA00023002"/>
    </source>
</evidence>